<dbReference type="Proteomes" id="UP000590740">
    <property type="component" value="Unassembled WGS sequence"/>
</dbReference>
<evidence type="ECO:0000256" key="1">
    <source>
        <dbReference type="SAM" id="SignalP"/>
    </source>
</evidence>
<dbReference type="RefSeq" id="WP_184338258.1">
    <property type="nucleotide sequence ID" value="NZ_JACHIG010000001.1"/>
</dbReference>
<feature type="chain" id="PRO_5030680284" description="3-keto-disaccharide hydrolase domain-containing protein" evidence="1">
    <location>
        <begin position="19"/>
        <end position="210"/>
    </location>
</feature>
<reference evidence="2 3" key="1">
    <citation type="submission" date="2020-08" db="EMBL/GenBank/DDBJ databases">
        <title>Genomic Encyclopedia of Type Strains, Phase IV (KMG-IV): sequencing the most valuable type-strain genomes for metagenomic binning, comparative biology and taxonomic classification.</title>
        <authorList>
            <person name="Goeker M."/>
        </authorList>
    </citation>
    <scope>NUCLEOTIDE SEQUENCE [LARGE SCALE GENOMIC DNA]</scope>
    <source>
        <strain evidence="2 3">DSM 12252</strain>
    </source>
</reference>
<name>A0A7W7Y836_9BACT</name>
<evidence type="ECO:0000313" key="3">
    <source>
        <dbReference type="Proteomes" id="UP000590740"/>
    </source>
</evidence>
<proteinExistence type="predicted"/>
<gene>
    <name evidence="2" type="ORF">HNQ65_000883</name>
</gene>
<dbReference type="EMBL" id="JACHIG010000001">
    <property type="protein sequence ID" value="MBB5031329.1"/>
    <property type="molecule type" value="Genomic_DNA"/>
</dbReference>
<evidence type="ECO:0000313" key="2">
    <source>
        <dbReference type="EMBL" id="MBB5031329.1"/>
    </source>
</evidence>
<keyword evidence="1" id="KW-0732">Signal</keyword>
<dbReference type="Gene3D" id="2.60.120.560">
    <property type="entry name" value="Exo-inulinase, domain 1"/>
    <property type="match status" value="1"/>
</dbReference>
<sequence>MKPRLLLCLLLALNTAHAAEKKPPKAMRLKGDVILADDFKAEKLDEKWTFAKGEEAAKFEIANGALLMDQAAAKGAVIWRAFDAPVEDASIQLLVKPWACTWIAFGFYTPGERPGAQRKINIALTPTGVVAVRDVESQTNLKAANTRADAAKEWQRVAFESKGDKITILVNDQAVIELKTELTQGPKAGVLLNLYGGKGSVDEVEVKKLK</sequence>
<dbReference type="AlphaFoldDB" id="A0A7W7Y836"/>
<comment type="caution">
    <text evidence="2">The sequence shown here is derived from an EMBL/GenBank/DDBJ whole genome shotgun (WGS) entry which is preliminary data.</text>
</comment>
<accession>A0A7W7Y836</accession>
<organism evidence="2 3">
    <name type="scientific">Prosthecobacter vanneervenii</name>
    <dbReference type="NCBI Taxonomy" id="48466"/>
    <lineage>
        <taxon>Bacteria</taxon>
        <taxon>Pseudomonadati</taxon>
        <taxon>Verrucomicrobiota</taxon>
        <taxon>Verrucomicrobiia</taxon>
        <taxon>Verrucomicrobiales</taxon>
        <taxon>Verrucomicrobiaceae</taxon>
        <taxon>Prosthecobacter</taxon>
    </lineage>
</organism>
<feature type="signal peptide" evidence="1">
    <location>
        <begin position="1"/>
        <end position="18"/>
    </location>
</feature>
<evidence type="ECO:0008006" key="4">
    <source>
        <dbReference type="Google" id="ProtNLM"/>
    </source>
</evidence>
<protein>
    <recommendedName>
        <fullName evidence="4">3-keto-disaccharide hydrolase domain-containing protein</fullName>
    </recommendedName>
</protein>
<keyword evidence="3" id="KW-1185">Reference proteome</keyword>